<accession>A0AAD7AJP4</accession>
<keyword evidence="1" id="KW-0696">RNA-directed RNA polymerase</keyword>
<dbReference type="PANTHER" id="PTHR23079">
    <property type="entry name" value="RNA-DEPENDENT RNA POLYMERASE"/>
    <property type="match status" value="1"/>
</dbReference>
<reference evidence="4" key="1">
    <citation type="submission" date="2023-03" db="EMBL/GenBank/DDBJ databases">
        <title>Massive genome expansion in bonnet fungi (Mycena s.s.) driven by repeated elements and novel gene families across ecological guilds.</title>
        <authorList>
            <consortium name="Lawrence Berkeley National Laboratory"/>
            <person name="Harder C.B."/>
            <person name="Miyauchi S."/>
            <person name="Viragh M."/>
            <person name="Kuo A."/>
            <person name="Thoen E."/>
            <person name="Andreopoulos B."/>
            <person name="Lu D."/>
            <person name="Skrede I."/>
            <person name="Drula E."/>
            <person name="Henrissat B."/>
            <person name="Morin E."/>
            <person name="Kohler A."/>
            <person name="Barry K."/>
            <person name="LaButti K."/>
            <person name="Morin E."/>
            <person name="Salamov A."/>
            <person name="Lipzen A."/>
            <person name="Mereny Z."/>
            <person name="Hegedus B."/>
            <person name="Baldrian P."/>
            <person name="Stursova M."/>
            <person name="Weitz H."/>
            <person name="Taylor A."/>
            <person name="Grigoriev I.V."/>
            <person name="Nagy L.G."/>
            <person name="Martin F."/>
            <person name="Kauserud H."/>
        </authorList>
    </citation>
    <scope>NUCLEOTIDE SEQUENCE</scope>
    <source>
        <strain evidence="4">CBHHK002</strain>
    </source>
</reference>
<dbReference type="InterPro" id="IPR057596">
    <property type="entry name" value="RDRP_core"/>
</dbReference>
<dbReference type="Pfam" id="PF05183">
    <property type="entry name" value="RdRP"/>
    <property type="match status" value="1"/>
</dbReference>
<dbReference type="EMBL" id="JARIHO010000005">
    <property type="protein sequence ID" value="KAJ7360859.1"/>
    <property type="molecule type" value="Genomic_DNA"/>
</dbReference>
<evidence type="ECO:0000256" key="2">
    <source>
        <dbReference type="SAM" id="MobiDB-lite"/>
    </source>
</evidence>
<comment type="catalytic activity">
    <reaction evidence="1">
        <text>RNA(n) + a ribonucleoside 5'-triphosphate = RNA(n+1) + diphosphate</text>
        <dbReference type="Rhea" id="RHEA:21248"/>
        <dbReference type="Rhea" id="RHEA-COMP:14527"/>
        <dbReference type="Rhea" id="RHEA-COMP:17342"/>
        <dbReference type="ChEBI" id="CHEBI:33019"/>
        <dbReference type="ChEBI" id="CHEBI:61557"/>
        <dbReference type="ChEBI" id="CHEBI:140395"/>
        <dbReference type="EC" id="2.7.7.48"/>
    </reaction>
</comment>
<gene>
    <name evidence="4" type="ORF">DFH08DRAFT_842398</name>
</gene>
<sequence>MGDIEMTMSQVAYHALDESYPPEFWNAVSQMDRPLTLTQSSSGSETAIDSAATSLADIVGVGGSAADLGPTTTKQTAEEVSRPLNNHLQIQQPHSRSPPKPSIAPPRVTMASASSCNLSEPSVTGTGLLSRCSENSTVPSGTGLKRHSSGMGLPPAKVPRRSECTAARTKSLPVPATDIPAEIKPLSRSSTADTFTLKFLFGGQHGLHLEPYVVSHSAEVQPSLDGLQIARGVQWELVRGVTSGDWTWDDVDLKIDQLKGNNESVAPAVRSIMLGTARRASTDHERSLWQELDREAKATVENRSRGLGLMGEFEGVPDYYGGNVQCTLRLLHTADGKELNVRLEPLQMTRSHHLARELGSVSVIALRDNKNGDLVKQWARRKFILCGRTYIALPPKSSKVYLIETSENYGRAAQDWCGDRYRISYDEYIHKNNPMALNEKQPFAKYLTRLNLYLSTSIPVLEFTAENIVFFDDQYADGWSKDQRPPTETIMTDGCGFLNRAAAAKISAKLKYERLPVAYQGRIAGSKGLWVLHPTDDSLEPRIWIRDSQKKITLSRLLRAHRIFDLLAVSKPSSSVHLSAQSIVILANNGVPAKVFCTLQEQGLRDLITPLMDWSRPSATAYLWNAINEVSSVTRSKLQRLAAGASRALGFEKRGYDTADDSNDISVDPQEPPHTGRNSYSGEPLAVPEAAMDLLQAGFDPLHLPFLSFKIHNLIKSTMESFLARYRIPLVTSLEAYIIPDPSGELKEGQIFYKSSRDPDGPLKEQVVVGRYPMRESSDMQKVTAVDIPALAQYVDVLVIPIHGSRSLASLLAGGDTDGDEAIIIRDPTIVNPFQNQPVVPLSTDFLPTNFERQVQTVIDFGKKLETMGVAAAQQAFQEEVLLGLRDDKIGVYSLYHDAATYEWGLDDPRTRRIAHMTTTLLDASKTGLRLKKKVDEADQRVVGRIPRAMCFDPVNGLPRKRSSKLGPFVLDALLAAGTVTRDQLQAKFEKSVATHLTDENPPDLDIGEPYHSATVAAVGDTPFAKAIAADLEALRSHVIELRAKYENLNRQLAKSRNEPKAPWESNKTRKKGPAKETDNCMLPLMHDFRRPVADLKFLHLVGNIDEIKASWAFALGHKFGFSMAFQDICEIKRRAELKRGPFNKVAVIDDAKNMGGSARRLFKHMGDQG</sequence>
<dbReference type="PANTHER" id="PTHR23079:SF14">
    <property type="entry name" value="RNA-DEPENDENT RNA POLYMERASE"/>
    <property type="match status" value="1"/>
</dbReference>
<dbReference type="InterPro" id="IPR007855">
    <property type="entry name" value="RDRP"/>
</dbReference>
<name>A0AAD7AJP4_9AGAR</name>
<evidence type="ECO:0000256" key="1">
    <source>
        <dbReference type="RuleBase" id="RU363098"/>
    </source>
</evidence>
<comment type="caution">
    <text evidence="4">The sequence shown here is derived from an EMBL/GenBank/DDBJ whole genome shotgun (WGS) entry which is preliminary data.</text>
</comment>
<dbReference type="AlphaFoldDB" id="A0AAD7AJP4"/>
<evidence type="ECO:0000313" key="5">
    <source>
        <dbReference type="Proteomes" id="UP001218218"/>
    </source>
</evidence>
<organism evidence="4 5">
    <name type="scientific">Mycena albidolilacea</name>
    <dbReference type="NCBI Taxonomy" id="1033008"/>
    <lineage>
        <taxon>Eukaryota</taxon>
        <taxon>Fungi</taxon>
        <taxon>Dikarya</taxon>
        <taxon>Basidiomycota</taxon>
        <taxon>Agaricomycotina</taxon>
        <taxon>Agaricomycetes</taxon>
        <taxon>Agaricomycetidae</taxon>
        <taxon>Agaricales</taxon>
        <taxon>Marasmiineae</taxon>
        <taxon>Mycenaceae</taxon>
        <taxon>Mycena</taxon>
    </lineage>
</organism>
<feature type="region of interest" description="Disordered" evidence="2">
    <location>
        <begin position="655"/>
        <end position="680"/>
    </location>
</feature>
<evidence type="ECO:0000313" key="4">
    <source>
        <dbReference type="EMBL" id="KAJ7360859.1"/>
    </source>
</evidence>
<keyword evidence="1" id="KW-0548">Nucleotidyltransferase</keyword>
<keyword evidence="1" id="KW-0808">Transferase</keyword>
<feature type="domain" description="RDRP core" evidence="3">
    <location>
        <begin position="340"/>
        <end position="936"/>
    </location>
</feature>
<keyword evidence="1" id="KW-0694">RNA-binding</keyword>
<evidence type="ECO:0000259" key="3">
    <source>
        <dbReference type="Pfam" id="PF05183"/>
    </source>
</evidence>
<feature type="region of interest" description="Disordered" evidence="2">
    <location>
        <begin position="89"/>
        <end position="169"/>
    </location>
</feature>
<dbReference type="GO" id="GO:0003968">
    <property type="term" value="F:RNA-directed RNA polymerase activity"/>
    <property type="evidence" value="ECO:0007669"/>
    <property type="project" value="UniProtKB-KW"/>
</dbReference>
<keyword evidence="5" id="KW-1185">Reference proteome</keyword>
<dbReference type="GO" id="GO:0030422">
    <property type="term" value="P:siRNA processing"/>
    <property type="evidence" value="ECO:0007669"/>
    <property type="project" value="TreeGrafter"/>
</dbReference>
<dbReference type="Proteomes" id="UP001218218">
    <property type="component" value="Unassembled WGS sequence"/>
</dbReference>
<proteinExistence type="inferred from homology"/>
<comment type="similarity">
    <text evidence="1">Belongs to the RdRP family.</text>
</comment>
<feature type="compositionally biased region" description="Polar residues" evidence="2">
    <location>
        <begin position="111"/>
        <end position="140"/>
    </location>
</feature>
<dbReference type="EC" id="2.7.7.48" evidence="1"/>
<dbReference type="GO" id="GO:0003723">
    <property type="term" value="F:RNA binding"/>
    <property type="evidence" value="ECO:0007669"/>
    <property type="project" value="UniProtKB-KW"/>
</dbReference>
<feature type="region of interest" description="Disordered" evidence="2">
    <location>
        <begin position="1053"/>
        <end position="1079"/>
    </location>
</feature>
<protein>
    <recommendedName>
        <fullName evidence="1">RNA-dependent RNA polymerase</fullName>
        <ecNumber evidence="1">2.7.7.48</ecNumber>
    </recommendedName>
</protein>
<dbReference type="GO" id="GO:0031380">
    <property type="term" value="C:nuclear RNA-directed RNA polymerase complex"/>
    <property type="evidence" value="ECO:0007669"/>
    <property type="project" value="TreeGrafter"/>
</dbReference>